<evidence type="ECO:0000256" key="5">
    <source>
        <dbReference type="ARBA" id="ARBA00022989"/>
    </source>
</evidence>
<evidence type="ECO:0000313" key="10">
    <source>
        <dbReference type="Proteomes" id="UP000050794"/>
    </source>
</evidence>
<keyword evidence="5 8" id="KW-1133">Transmembrane helix</keyword>
<dbReference type="PANTHER" id="PTHR12185:SF1">
    <property type="entry name" value="SYSTEMIC RNA INTERFERENCE DEFECTIVE PROTEIN 1"/>
    <property type="match status" value="1"/>
</dbReference>
<evidence type="ECO:0000313" key="11">
    <source>
        <dbReference type="WBParaSite" id="TCNE_0001533401-mRNA-1"/>
    </source>
</evidence>
<keyword evidence="3 8" id="KW-0812">Transmembrane</keyword>
<dbReference type="AlphaFoldDB" id="A0A183V3L3"/>
<gene>
    <name evidence="9" type="ORF">TCNE_LOCUS15333</name>
</gene>
<evidence type="ECO:0000256" key="4">
    <source>
        <dbReference type="ARBA" id="ARBA00022729"/>
    </source>
</evidence>
<feature type="transmembrane region" description="Helical" evidence="8">
    <location>
        <begin position="581"/>
        <end position="613"/>
    </location>
</feature>
<dbReference type="EMBL" id="UYWY01022787">
    <property type="protein sequence ID" value="VDM46654.1"/>
    <property type="molecule type" value="Genomic_DNA"/>
</dbReference>
<organism evidence="10 11">
    <name type="scientific">Toxocara canis</name>
    <name type="common">Canine roundworm</name>
    <dbReference type="NCBI Taxonomy" id="6265"/>
    <lineage>
        <taxon>Eukaryota</taxon>
        <taxon>Metazoa</taxon>
        <taxon>Ecdysozoa</taxon>
        <taxon>Nematoda</taxon>
        <taxon>Chromadorea</taxon>
        <taxon>Rhabditida</taxon>
        <taxon>Spirurina</taxon>
        <taxon>Ascaridomorpha</taxon>
        <taxon>Ascaridoidea</taxon>
        <taxon>Toxocaridae</taxon>
        <taxon>Toxocara</taxon>
    </lineage>
</organism>
<comment type="subcellular location">
    <subcellularLocation>
        <location evidence="1">Membrane</location>
        <topology evidence="1">Multi-pass membrane protein</topology>
    </subcellularLocation>
</comment>
<feature type="transmembrane region" description="Helical" evidence="8">
    <location>
        <begin position="553"/>
        <end position="569"/>
    </location>
</feature>
<accession>A0A183V3L3</accession>
<evidence type="ECO:0000256" key="2">
    <source>
        <dbReference type="ARBA" id="ARBA00006618"/>
    </source>
</evidence>
<dbReference type="GO" id="GO:0005886">
    <property type="term" value="C:plasma membrane"/>
    <property type="evidence" value="ECO:0007669"/>
    <property type="project" value="TreeGrafter"/>
</dbReference>
<comment type="similarity">
    <text evidence="2">Belongs to the SID1 family.</text>
</comment>
<evidence type="ECO:0000313" key="9">
    <source>
        <dbReference type="EMBL" id="VDM46654.1"/>
    </source>
</evidence>
<dbReference type="Pfam" id="PF13965">
    <property type="entry name" value="SID-1_RNA_chan"/>
    <property type="match status" value="1"/>
</dbReference>
<evidence type="ECO:0000256" key="7">
    <source>
        <dbReference type="ARBA" id="ARBA00023180"/>
    </source>
</evidence>
<feature type="transmembrane region" description="Helical" evidence="8">
    <location>
        <begin position="667"/>
        <end position="685"/>
    </location>
</feature>
<dbReference type="Proteomes" id="UP000050794">
    <property type="component" value="Unassembled WGS sequence"/>
</dbReference>
<dbReference type="PANTHER" id="PTHR12185">
    <property type="entry name" value="SID1 TRANSMEMBRANE FAMILY MEMEBER"/>
    <property type="match status" value="1"/>
</dbReference>
<feature type="transmembrane region" description="Helical" evidence="8">
    <location>
        <begin position="521"/>
        <end position="541"/>
    </location>
</feature>
<keyword evidence="4" id="KW-0732">Signal</keyword>
<dbReference type="GO" id="GO:0051033">
    <property type="term" value="F:RNA transmembrane transporter activity"/>
    <property type="evidence" value="ECO:0007669"/>
    <property type="project" value="TreeGrafter"/>
</dbReference>
<keyword evidence="6 8" id="KW-0472">Membrane</keyword>
<proteinExistence type="inferred from homology"/>
<evidence type="ECO:0000256" key="3">
    <source>
        <dbReference type="ARBA" id="ARBA00022692"/>
    </source>
</evidence>
<dbReference type="WBParaSite" id="TCNE_0001533401-mRNA-1">
    <property type="protein sequence ID" value="TCNE_0001533401-mRNA-1"/>
    <property type="gene ID" value="TCNE_0001533401"/>
</dbReference>
<evidence type="ECO:0000256" key="1">
    <source>
        <dbReference type="ARBA" id="ARBA00004141"/>
    </source>
</evidence>
<evidence type="ECO:0000256" key="8">
    <source>
        <dbReference type="SAM" id="Phobius"/>
    </source>
</evidence>
<reference evidence="9 10" key="2">
    <citation type="submission" date="2018-11" db="EMBL/GenBank/DDBJ databases">
        <authorList>
            <consortium name="Pathogen Informatics"/>
        </authorList>
    </citation>
    <scope>NUCLEOTIDE SEQUENCE [LARGE SCALE GENOMIC DNA]</scope>
</reference>
<keyword evidence="7" id="KW-0325">Glycoprotein</keyword>
<name>A0A183V3L3_TOXCA</name>
<protein>
    <submittedName>
        <fullName evidence="11">Systemic RNA interference defective protein 1</fullName>
    </submittedName>
</protein>
<evidence type="ECO:0000256" key="6">
    <source>
        <dbReference type="ARBA" id="ARBA00023136"/>
    </source>
</evidence>
<dbReference type="InterPro" id="IPR025958">
    <property type="entry name" value="SID1_TM_fam"/>
</dbReference>
<dbReference type="GO" id="GO:0005764">
    <property type="term" value="C:lysosome"/>
    <property type="evidence" value="ECO:0007669"/>
    <property type="project" value="TreeGrafter"/>
</dbReference>
<feature type="transmembrane region" description="Helical" evidence="8">
    <location>
        <begin position="306"/>
        <end position="328"/>
    </location>
</feature>
<feature type="transmembrane region" description="Helical" evidence="8">
    <location>
        <begin position="633"/>
        <end position="655"/>
    </location>
</feature>
<dbReference type="GO" id="GO:0003725">
    <property type="term" value="F:double-stranded RNA binding"/>
    <property type="evidence" value="ECO:0007669"/>
    <property type="project" value="TreeGrafter"/>
</dbReference>
<feature type="transmembrane region" description="Helical" evidence="8">
    <location>
        <begin position="711"/>
        <end position="729"/>
    </location>
</feature>
<feature type="transmembrane region" description="Helical" evidence="8">
    <location>
        <begin position="483"/>
        <end position="500"/>
    </location>
</feature>
<keyword evidence="10" id="KW-1185">Reference proteome</keyword>
<reference evidence="11" key="1">
    <citation type="submission" date="2016-06" db="UniProtKB">
        <authorList>
            <consortium name="WormBaseParasite"/>
        </authorList>
    </citation>
    <scope>IDENTIFICATION</scope>
</reference>
<sequence length="749" mass="83227">MGDYGFKPSNLKAGEEFNMLVRALLVTVAFVLVSSNTTKETSTLSSKRTPSEDASSKLIPFSLREKHVIDLIRIRVRLNMKCEGYNLVQVLCDHPSDSTTFFLPTEQGVCEGVGMLGGVMREDLITDDIRRGNLSVTVTSRYSGQLNYTLIVGFLDRSQYNVELPLKRIPKNGLSTRVRTLKHQHCSAIQATAFKLTVNGSLVSSLTVVLKSEDDICAVVAVDRSTHHLIQSASSALTSSSHITFNRFATFEVPLEDMPPSFSLLVFAFGNDTICDPNAQPREFEKRKIFNVSFSIEPRRSRVMPVSLVIAFYTSFSLLFFGMLNWIYANLKKESTELLVVEIEPSVTQSPALLHLENVEGTEMSILEGATERAVTEIAVSKPESEIDLHSLEERIQQESSGSKNIRSIENQSAVASLSMEASAVVGKDSDNALSYFIIAPVGLQLLFTLFAERVRNTADEDSCFHNYECSMSWGPFRSFNHIISNFGYFALGAAFCAFVKYRKRICGEGVSTGVQPSFSLFYGIGSALGVEALASSLYHVCPNSSAFHFDTPYIEVMCVLVMACLYGARHGVMSSRSSIALVCAVLFYHMLWGISSIQPALFVIQLIGVFVVESKIFFGSHLKFGWLSSYSVYFEVALILLSIIFVVNVALLLVEFFVVSSPSTHVVLYFTAVNMVLYFIYYFVNKATAAQSRAMNRECTLLGFYDSHDLWHFSSSLAAFFSLIAVMITKKRDLFANVGFLVFERGCR</sequence>